<evidence type="ECO:0000256" key="2">
    <source>
        <dbReference type="ARBA" id="ARBA00022771"/>
    </source>
</evidence>
<keyword evidence="1" id="KW-0479">Metal-binding</keyword>
<keyword evidence="3" id="KW-0862">Zinc</keyword>
<evidence type="ECO:0008006" key="11">
    <source>
        <dbReference type="Google" id="ProtNLM"/>
    </source>
</evidence>
<reference evidence="9 10" key="1">
    <citation type="submission" date="2021-06" db="EMBL/GenBank/DDBJ databases">
        <authorList>
            <person name="Palmer J.M."/>
        </authorList>
    </citation>
    <scope>NUCLEOTIDE SEQUENCE [LARGE SCALE GENOMIC DNA]</scope>
    <source>
        <strain evidence="10">if_2019</strain>
        <tissue evidence="9">Muscle</tissue>
    </source>
</reference>
<dbReference type="Pfam" id="PF25600">
    <property type="entry name" value="TRIM_CC"/>
    <property type="match status" value="1"/>
</dbReference>
<dbReference type="InterPro" id="IPR043136">
    <property type="entry name" value="B30.2/SPRY_sf"/>
</dbReference>
<protein>
    <recommendedName>
        <fullName evidence="11">Tripartite motif-containing protein 16-like</fullName>
    </recommendedName>
</protein>
<evidence type="ECO:0000256" key="4">
    <source>
        <dbReference type="PROSITE-ProRule" id="PRU00024"/>
    </source>
</evidence>
<feature type="domain" description="RING-type" evidence="6">
    <location>
        <begin position="15"/>
        <end position="58"/>
    </location>
</feature>
<dbReference type="EMBL" id="JAHRIQ010017549">
    <property type="protein sequence ID" value="MEQ2227076.1"/>
    <property type="molecule type" value="Genomic_DNA"/>
</dbReference>
<dbReference type="InterPro" id="IPR013083">
    <property type="entry name" value="Znf_RING/FYVE/PHD"/>
</dbReference>
<dbReference type="InterPro" id="IPR051051">
    <property type="entry name" value="E3_ubiq-ligase_TRIM/RNF"/>
</dbReference>
<dbReference type="Gene3D" id="3.30.160.60">
    <property type="entry name" value="Classic Zinc Finger"/>
    <property type="match status" value="1"/>
</dbReference>
<dbReference type="SMART" id="SM00589">
    <property type="entry name" value="PRY"/>
    <property type="match status" value="1"/>
</dbReference>
<dbReference type="CDD" id="cd16040">
    <property type="entry name" value="SPRY_PRY_SNTX"/>
    <property type="match status" value="1"/>
</dbReference>
<evidence type="ECO:0000259" key="6">
    <source>
        <dbReference type="PROSITE" id="PS50089"/>
    </source>
</evidence>
<dbReference type="SUPFAM" id="SSF57845">
    <property type="entry name" value="B-box zinc-binding domain"/>
    <property type="match status" value="1"/>
</dbReference>
<feature type="domain" description="B30.2/SPRY" evidence="8">
    <location>
        <begin position="329"/>
        <end position="514"/>
    </location>
</feature>
<dbReference type="InterPro" id="IPR006574">
    <property type="entry name" value="PRY"/>
</dbReference>
<gene>
    <name evidence="9" type="ORF">ILYODFUR_033965</name>
</gene>
<dbReference type="PANTHER" id="PTHR25465">
    <property type="entry name" value="B-BOX DOMAIN CONTAINING"/>
    <property type="match status" value="1"/>
</dbReference>
<comment type="caution">
    <text evidence="9">The sequence shown here is derived from an EMBL/GenBank/DDBJ whole genome shotgun (WGS) entry which is preliminary data.</text>
</comment>
<dbReference type="InterPro" id="IPR000315">
    <property type="entry name" value="Znf_B-box"/>
</dbReference>
<dbReference type="InterPro" id="IPR017907">
    <property type="entry name" value="Znf_RING_CS"/>
</dbReference>
<dbReference type="PROSITE" id="PS00518">
    <property type="entry name" value="ZF_RING_1"/>
    <property type="match status" value="1"/>
</dbReference>
<dbReference type="PROSITE" id="PS50089">
    <property type="entry name" value="ZF_RING_2"/>
    <property type="match status" value="1"/>
</dbReference>
<dbReference type="PRINTS" id="PR01407">
    <property type="entry name" value="BUTYPHLNCDUF"/>
</dbReference>
<dbReference type="SUPFAM" id="SSF57850">
    <property type="entry name" value="RING/U-box"/>
    <property type="match status" value="1"/>
</dbReference>
<evidence type="ECO:0000313" key="9">
    <source>
        <dbReference type="EMBL" id="MEQ2227076.1"/>
    </source>
</evidence>
<organism evidence="9 10">
    <name type="scientific">Ilyodon furcidens</name>
    <name type="common">goldbreast splitfin</name>
    <dbReference type="NCBI Taxonomy" id="33524"/>
    <lineage>
        <taxon>Eukaryota</taxon>
        <taxon>Metazoa</taxon>
        <taxon>Chordata</taxon>
        <taxon>Craniata</taxon>
        <taxon>Vertebrata</taxon>
        <taxon>Euteleostomi</taxon>
        <taxon>Actinopterygii</taxon>
        <taxon>Neopterygii</taxon>
        <taxon>Teleostei</taxon>
        <taxon>Neoteleostei</taxon>
        <taxon>Acanthomorphata</taxon>
        <taxon>Ovalentaria</taxon>
        <taxon>Atherinomorphae</taxon>
        <taxon>Cyprinodontiformes</taxon>
        <taxon>Goodeidae</taxon>
        <taxon>Ilyodon</taxon>
    </lineage>
</organism>
<name>A0ABV0T4U6_9TELE</name>
<dbReference type="Proteomes" id="UP001482620">
    <property type="component" value="Unassembled WGS sequence"/>
</dbReference>
<dbReference type="Pfam" id="PF00643">
    <property type="entry name" value="zf-B_box"/>
    <property type="match status" value="1"/>
</dbReference>
<evidence type="ECO:0000259" key="8">
    <source>
        <dbReference type="PROSITE" id="PS50188"/>
    </source>
</evidence>
<dbReference type="InterPro" id="IPR001870">
    <property type="entry name" value="B30.2/SPRY"/>
</dbReference>
<keyword evidence="5" id="KW-0175">Coiled coil</keyword>
<evidence type="ECO:0000256" key="1">
    <source>
        <dbReference type="ARBA" id="ARBA00022723"/>
    </source>
</evidence>
<dbReference type="InterPro" id="IPR003879">
    <property type="entry name" value="Butyrophylin_SPRY"/>
</dbReference>
<dbReference type="PROSITE" id="PS50188">
    <property type="entry name" value="B302_SPRY"/>
    <property type="match status" value="1"/>
</dbReference>
<keyword evidence="2 4" id="KW-0863">Zinc-finger</keyword>
<dbReference type="Pfam" id="PF15227">
    <property type="entry name" value="zf-C3HC4_4"/>
    <property type="match status" value="1"/>
</dbReference>
<evidence type="ECO:0000313" key="10">
    <source>
        <dbReference type="Proteomes" id="UP001482620"/>
    </source>
</evidence>
<dbReference type="PROSITE" id="PS50119">
    <property type="entry name" value="ZF_BBOX"/>
    <property type="match status" value="1"/>
</dbReference>
<dbReference type="SUPFAM" id="SSF49899">
    <property type="entry name" value="Concanavalin A-like lectins/glucanases"/>
    <property type="match status" value="1"/>
</dbReference>
<dbReference type="Gene3D" id="3.30.40.10">
    <property type="entry name" value="Zinc/RING finger domain, C3HC4 (zinc finger)"/>
    <property type="match status" value="1"/>
</dbReference>
<evidence type="ECO:0000256" key="5">
    <source>
        <dbReference type="SAM" id="Coils"/>
    </source>
</evidence>
<dbReference type="SMART" id="SM00184">
    <property type="entry name" value="RING"/>
    <property type="match status" value="1"/>
</dbReference>
<dbReference type="Pfam" id="PF13765">
    <property type="entry name" value="PRY"/>
    <property type="match status" value="1"/>
</dbReference>
<dbReference type="PANTHER" id="PTHR25465:SF5">
    <property type="entry name" value="E3 UBIQUITIN_ISG15 LIGASE TRIM25-RELATED"/>
    <property type="match status" value="1"/>
</dbReference>
<dbReference type="Gene3D" id="2.60.120.920">
    <property type="match status" value="1"/>
</dbReference>
<proteinExistence type="predicted"/>
<evidence type="ECO:0000259" key="7">
    <source>
        <dbReference type="PROSITE" id="PS50119"/>
    </source>
</evidence>
<feature type="coiled-coil region" evidence="5">
    <location>
        <begin position="160"/>
        <end position="259"/>
    </location>
</feature>
<dbReference type="InterPro" id="IPR058030">
    <property type="entry name" value="TRIM8/14/16/25/29/45/65_CC"/>
</dbReference>
<dbReference type="CDD" id="cd19769">
    <property type="entry name" value="Bbox2_TRIM16-like"/>
    <property type="match status" value="1"/>
</dbReference>
<dbReference type="InterPro" id="IPR001841">
    <property type="entry name" value="Znf_RING"/>
</dbReference>
<feature type="domain" description="B box-type" evidence="7">
    <location>
        <begin position="112"/>
        <end position="152"/>
    </location>
</feature>
<keyword evidence="10" id="KW-1185">Reference proteome</keyword>
<evidence type="ECO:0000256" key="3">
    <source>
        <dbReference type="ARBA" id="ARBA00022833"/>
    </source>
</evidence>
<dbReference type="InterPro" id="IPR013320">
    <property type="entry name" value="ConA-like_dom_sf"/>
</dbReference>
<sequence>MAHVGTPRDEEKFCCPICLDLLKDPVTIPCGHNYCMRCIQRCWDEKDQSKNYSCPQCRKNYIARPDLAKNIILAEAMEQLVRSRSDPDLGSSSECDDMDLGARTKRKSTEKIQKTICSYHKEVMKLFCRTHQRCICCLCSVEDHKGDDIVSAETERIGRQRELHLNLQKIQQKIKDREEDITMLQRELGTFNACAEEAMRRSTETFAELVKLLEKRSSDVKQQIRKKQKTAVSQIKEYEGRLEKEISELRRRAVELQQLSYTDDHTHFLHSLSILGKPNESMDSLKLKKHPLCYFRDMTAAVTEAGEKLKHIVHEETTKTSVIQTELNVVMSPAEPKTRAEFLQHSHSVSLDPNTAHRKLLLSLGNKRVTRAKKDISSLHPDRFTKWFQALSTESFTGCCYWEVKWTGRVTVAVAYGCMSRTGRGSEFGNNSESWALDCYRDCFVFRHDGTETCLSGPQSSTVGLYLDHTAGSLSFFSISDSMALLRRVQTTFTQPLHAGLWVGVCDGSAAEFC</sequence>
<accession>A0ABV0T4U6</accession>